<feature type="coiled-coil region" evidence="1">
    <location>
        <begin position="22"/>
        <end position="58"/>
    </location>
</feature>
<organism evidence="2 3">
    <name type="scientific">Scytonema hofmannii PCC 7110</name>
    <dbReference type="NCBI Taxonomy" id="128403"/>
    <lineage>
        <taxon>Bacteria</taxon>
        <taxon>Bacillati</taxon>
        <taxon>Cyanobacteriota</taxon>
        <taxon>Cyanophyceae</taxon>
        <taxon>Nostocales</taxon>
        <taxon>Scytonemataceae</taxon>
        <taxon>Scytonema</taxon>
    </lineage>
</organism>
<keyword evidence="1" id="KW-0175">Coiled coil</keyword>
<dbReference type="RefSeq" id="WP_017747439.1">
    <property type="nucleotide sequence ID" value="NZ_KQ976354.1"/>
</dbReference>
<comment type="caution">
    <text evidence="2">The sequence shown here is derived from an EMBL/GenBank/DDBJ whole genome shotgun (WGS) entry which is preliminary data.</text>
</comment>
<evidence type="ECO:0000313" key="3">
    <source>
        <dbReference type="Proteomes" id="UP000076925"/>
    </source>
</evidence>
<reference evidence="2 3" key="1">
    <citation type="journal article" date="2013" name="Genome Biol. Evol.">
        <title>Genomes of Stigonematalean cyanobacteria (subsection V) and the evolution of oxygenic photosynthesis from prokaryotes to plastids.</title>
        <authorList>
            <person name="Dagan T."/>
            <person name="Roettger M."/>
            <person name="Stucken K."/>
            <person name="Landan G."/>
            <person name="Koch R."/>
            <person name="Major P."/>
            <person name="Gould S.B."/>
            <person name="Goremykin V.V."/>
            <person name="Rippka R."/>
            <person name="Tandeau de Marsac N."/>
            <person name="Gugger M."/>
            <person name="Lockhart P.J."/>
            <person name="Allen J.F."/>
            <person name="Brune I."/>
            <person name="Maus I."/>
            <person name="Puhler A."/>
            <person name="Martin W.F."/>
        </authorList>
    </citation>
    <scope>NUCLEOTIDE SEQUENCE [LARGE SCALE GENOMIC DNA]</scope>
    <source>
        <strain evidence="2 3">PCC 7110</strain>
    </source>
</reference>
<accession>A0A139WY93</accession>
<protein>
    <submittedName>
        <fullName evidence="2">Uncharacterized protein</fullName>
    </submittedName>
</protein>
<gene>
    <name evidence="2" type="ORF">WA1_47980</name>
</gene>
<evidence type="ECO:0000256" key="1">
    <source>
        <dbReference type="SAM" id="Coils"/>
    </source>
</evidence>
<dbReference type="AlphaFoldDB" id="A0A139WY93"/>
<evidence type="ECO:0000313" key="2">
    <source>
        <dbReference type="EMBL" id="KYC37352.1"/>
    </source>
</evidence>
<sequence length="79" mass="9168">MKTEHERQEIINAINAILQHAYDSTLDEIHALLKRIEAEENENDLKAYHAAKSDVENNITIAWEEIKKEIANERKKDVA</sequence>
<keyword evidence="3" id="KW-1185">Reference proteome</keyword>
<dbReference type="EMBL" id="ANNX02000047">
    <property type="protein sequence ID" value="KYC37352.1"/>
    <property type="molecule type" value="Genomic_DNA"/>
</dbReference>
<dbReference type="STRING" id="128403.WA1_47980"/>
<dbReference type="OrthoDB" id="516278at2"/>
<proteinExistence type="predicted"/>
<dbReference type="Proteomes" id="UP000076925">
    <property type="component" value="Unassembled WGS sequence"/>
</dbReference>
<name>A0A139WY93_9CYAN</name>